<dbReference type="InterPro" id="IPR008920">
    <property type="entry name" value="TF_FadR/GntR_C"/>
</dbReference>
<dbReference type="SUPFAM" id="SSF46785">
    <property type="entry name" value="Winged helix' DNA-binding domain"/>
    <property type="match status" value="1"/>
</dbReference>
<proteinExistence type="predicted"/>
<keyword evidence="2" id="KW-0238">DNA-binding</keyword>
<dbReference type="CDD" id="cd07377">
    <property type="entry name" value="WHTH_GntR"/>
    <property type="match status" value="1"/>
</dbReference>
<keyword evidence="6" id="KW-1185">Reference proteome</keyword>
<accession>A0ABU0AP13</accession>
<name>A0ABU0AP13_9BACI</name>
<dbReference type="PANTHER" id="PTHR43537">
    <property type="entry name" value="TRANSCRIPTIONAL REGULATOR, GNTR FAMILY"/>
    <property type="match status" value="1"/>
</dbReference>
<sequence>MEPPKKKIYKVIAEQINQYILSENLCIGDRLPPERELAIQFNSSRTSVREALRKLEIKGILEIKQGSGTYIKSLDQLHPTEKMTSAVSQADKTNIYEMLDLRRVLEVECAGLASARATSQDLARIRDALLMMEQSENDENGLHGDLIFHLSIVQASHHSIFIQLIESLTNHMRETIKATRNNRFADSTRLQETFYEHREIYLAIASGESKAAKILMEKHITQVRKELTESLLNQNESKYYSF</sequence>
<dbReference type="EMBL" id="JAUSUB010000024">
    <property type="protein sequence ID" value="MDQ0272512.1"/>
    <property type="molecule type" value="Genomic_DNA"/>
</dbReference>
<dbReference type="RefSeq" id="WP_307477871.1">
    <property type="nucleotide sequence ID" value="NZ_JAUSUB010000024.1"/>
</dbReference>
<evidence type="ECO:0000259" key="4">
    <source>
        <dbReference type="PROSITE" id="PS50949"/>
    </source>
</evidence>
<dbReference type="InterPro" id="IPR036390">
    <property type="entry name" value="WH_DNA-bd_sf"/>
</dbReference>
<dbReference type="InterPro" id="IPR036388">
    <property type="entry name" value="WH-like_DNA-bd_sf"/>
</dbReference>
<organism evidence="5 6">
    <name type="scientific">Cytobacillus purgationiresistens</name>
    <dbReference type="NCBI Taxonomy" id="863449"/>
    <lineage>
        <taxon>Bacteria</taxon>
        <taxon>Bacillati</taxon>
        <taxon>Bacillota</taxon>
        <taxon>Bacilli</taxon>
        <taxon>Bacillales</taxon>
        <taxon>Bacillaceae</taxon>
        <taxon>Cytobacillus</taxon>
    </lineage>
</organism>
<keyword evidence="1" id="KW-0805">Transcription regulation</keyword>
<evidence type="ECO:0000313" key="5">
    <source>
        <dbReference type="EMBL" id="MDQ0272512.1"/>
    </source>
</evidence>
<dbReference type="Gene3D" id="1.10.10.10">
    <property type="entry name" value="Winged helix-like DNA-binding domain superfamily/Winged helix DNA-binding domain"/>
    <property type="match status" value="1"/>
</dbReference>
<keyword evidence="3" id="KW-0804">Transcription</keyword>
<reference evidence="5 6" key="1">
    <citation type="submission" date="2023-07" db="EMBL/GenBank/DDBJ databases">
        <title>Genomic Encyclopedia of Type Strains, Phase IV (KMG-IV): sequencing the most valuable type-strain genomes for metagenomic binning, comparative biology and taxonomic classification.</title>
        <authorList>
            <person name="Goeker M."/>
        </authorList>
    </citation>
    <scope>NUCLEOTIDE SEQUENCE [LARGE SCALE GENOMIC DNA]</scope>
    <source>
        <strain evidence="5 6">DSM 23494</strain>
    </source>
</reference>
<dbReference type="SUPFAM" id="SSF48008">
    <property type="entry name" value="GntR ligand-binding domain-like"/>
    <property type="match status" value="1"/>
</dbReference>
<protein>
    <submittedName>
        <fullName evidence="5">GntR family transcriptional repressor for pyruvate dehydrogenase complex</fullName>
    </submittedName>
</protein>
<evidence type="ECO:0000313" key="6">
    <source>
        <dbReference type="Proteomes" id="UP001238088"/>
    </source>
</evidence>
<dbReference type="InterPro" id="IPR011711">
    <property type="entry name" value="GntR_C"/>
</dbReference>
<dbReference type="InterPro" id="IPR000524">
    <property type="entry name" value="Tscrpt_reg_HTH_GntR"/>
</dbReference>
<dbReference type="Pfam" id="PF07729">
    <property type="entry name" value="FCD"/>
    <property type="match status" value="1"/>
</dbReference>
<dbReference type="SMART" id="SM00345">
    <property type="entry name" value="HTH_GNTR"/>
    <property type="match status" value="1"/>
</dbReference>
<evidence type="ECO:0000256" key="3">
    <source>
        <dbReference type="ARBA" id="ARBA00023163"/>
    </source>
</evidence>
<dbReference type="Proteomes" id="UP001238088">
    <property type="component" value="Unassembled WGS sequence"/>
</dbReference>
<evidence type="ECO:0000256" key="1">
    <source>
        <dbReference type="ARBA" id="ARBA00023015"/>
    </source>
</evidence>
<comment type="caution">
    <text evidence="5">The sequence shown here is derived from an EMBL/GenBank/DDBJ whole genome shotgun (WGS) entry which is preliminary data.</text>
</comment>
<gene>
    <name evidence="5" type="ORF">J2S17_004404</name>
</gene>
<dbReference type="PROSITE" id="PS50949">
    <property type="entry name" value="HTH_GNTR"/>
    <property type="match status" value="1"/>
</dbReference>
<feature type="domain" description="HTH gntR-type" evidence="4">
    <location>
        <begin position="6"/>
        <end position="74"/>
    </location>
</feature>
<dbReference type="Gene3D" id="1.20.120.530">
    <property type="entry name" value="GntR ligand-binding domain-like"/>
    <property type="match status" value="1"/>
</dbReference>
<dbReference type="Pfam" id="PF00392">
    <property type="entry name" value="GntR"/>
    <property type="match status" value="1"/>
</dbReference>
<keyword evidence="5" id="KW-0670">Pyruvate</keyword>
<evidence type="ECO:0000256" key="2">
    <source>
        <dbReference type="ARBA" id="ARBA00023125"/>
    </source>
</evidence>
<dbReference type="PANTHER" id="PTHR43537:SF5">
    <property type="entry name" value="UXU OPERON TRANSCRIPTIONAL REGULATOR"/>
    <property type="match status" value="1"/>
</dbReference>
<dbReference type="SMART" id="SM00895">
    <property type="entry name" value="FCD"/>
    <property type="match status" value="1"/>
</dbReference>
<dbReference type="PRINTS" id="PR00035">
    <property type="entry name" value="HTHGNTR"/>
</dbReference>